<dbReference type="InterPro" id="IPR058240">
    <property type="entry name" value="rSAM_sf"/>
</dbReference>
<name>A0A7X9IJ84_9DELT</name>
<protein>
    <submittedName>
        <fullName evidence="8">Radical SAM protein</fullName>
    </submittedName>
</protein>
<dbReference type="PANTHER" id="PTHR43409:SF16">
    <property type="entry name" value="SLR0320 PROTEIN"/>
    <property type="match status" value="1"/>
</dbReference>
<dbReference type="InterPro" id="IPR007197">
    <property type="entry name" value="rSAM"/>
</dbReference>
<gene>
    <name evidence="8" type="ORF">GYA55_06650</name>
</gene>
<dbReference type="CDD" id="cd02068">
    <property type="entry name" value="radical_SAM_B12_BD"/>
    <property type="match status" value="1"/>
</dbReference>
<dbReference type="AlphaFoldDB" id="A0A7X9IJ84"/>
<sequence>MAQKKILLCWPHIKPQPLTDTEGNQLTIDAEETWHGFPLGVGLLGSYLDEHGQNVKCYDFGFHSFDRFKETLAAEMPDILGVTCHTAQRRAVWDILTFMKEIKPECKTVLGGYHATLMWKQILDNYPCVDYCIVGCGFEAMYEFVSGNDPDNIWNLAHRGANGSHVHLRNGRMRTLPLNERPFMRYELFNWQDPEVKPYFYNGEQRLDRLNFHMMTTSRGCYAHCSFCCVSDVFDRFAVKSPERIYEEMVYYHTKYGQPAMWYKFNDETLPLNTKAATKLCNLIINGSHRFRWECYARGDLKNPETLKAFAKAGLSDIPIGVESGSQKILDGMDKGVTIKEIYDTFQFAHNAKINTFALFIVGSVGETQESIDATKELIRDLCPGNIGLSYLTIFPGTKLYRSCIQKGIIDDDYWLSDAYPPLYLHEHPFKQLLAWRNELFETWSKDVASKREKTYYGPDSPLLPEYRKLLGLPDLEPVIEEITSPIVCNRSENEEAPAVLHNEKQLSGYTISSDDENVYATILSLVEVCDEVVVLLNNPTKYVRELVETLASQEKTIKVIVTPLSFFNATEAVLRNTAMAECLGDWILELDSDEVLNEGQYQKIRDCISDKNSRMHTFKCHQLCGDSHHIQFMLHRGFLIDPILEEHPGWGECVINGYTNWGHLMLFTNDTRASYRATKEFKHGYHCALVHKDTMTLDNLQRHEDISYVHYSLAYPRGKIYEKFLTYHLSDTTVPHQSKMEVSVSSLGISERMIEALHLNETVMLPRHFTMNKENPLGNSSDFCVATFHGTHPKYMQGSPLLGSRIETAFDD</sequence>
<feature type="domain" description="B12-binding" evidence="6">
    <location>
        <begin position="22"/>
        <end position="155"/>
    </location>
</feature>
<evidence type="ECO:0000259" key="7">
    <source>
        <dbReference type="PROSITE" id="PS51918"/>
    </source>
</evidence>
<dbReference type="InterPro" id="IPR023404">
    <property type="entry name" value="rSAM_horseshoe"/>
</dbReference>
<dbReference type="SMART" id="SM00729">
    <property type="entry name" value="Elp3"/>
    <property type="match status" value="1"/>
</dbReference>
<dbReference type="InterPro" id="IPR029044">
    <property type="entry name" value="Nucleotide-diphossugar_trans"/>
</dbReference>
<dbReference type="GO" id="GO:0003824">
    <property type="term" value="F:catalytic activity"/>
    <property type="evidence" value="ECO:0007669"/>
    <property type="project" value="InterPro"/>
</dbReference>
<evidence type="ECO:0000256" key="5">
    <source>
        <dbReference type="ARBA" id="ARBA00023014"/>
    </source>
</evidence>
<dbReference type="SFLD" id="SFLDG01123">
    <property type="entry name" value="methyltransferase_(Class_B)"/>
    <property type="match status" value="1"/>
</dbReference>
<dbReference type="SUPFAM" id="SSF102114">
    <property type="entry name" value="Radical SAM enzymes"/>
    <property type="match status" value="1"/>
</dbReference>
<comment type="cofactor">
    <cofactor evidence="1">
        <name>[4Fe-4S] cluster</name>
        <dbReference type="ChEBI" id="CHEBI:49883"/>
    </cofactor>
</comment>
<dbReference type="InterPro" id="IPR001173">
    <property type="entry name" value="Glyco_trans_2-like"/>
</dbReference>
<evidence type="ECO:0000256" key="4">
    <source>
        <dbReference type="ARBA" id="ARBA00023004"/>
    </source>
</evidence>
<evidence type="ECO:0000256" key="2">
    <source>
        <dbReference type="ARBA" id="ARBA00022691"/>
    </source>
</evidence>
<evidence type="ECO:0000259" key="6">
    <source>
        <dbReference type="PROSITE" id="PS51332"/>
    </source>
</evidence>
<dbReference type="Pfam" id="PF00535">
    <property type="entry name" value="Glycos_transf_2"/>
    <property type="match status" value="1"/>
</dbReference>
<keyword evidence="3" id="KW-0479">Metal-binding</keyword>
<proteinExistence type="predicted"/>
<reference evidence="8 9" key="1">
    <citation type="journal article" date="2020" name="Biotechnol. Biofuels">
        <title>New insights from the biogas microbiome by comprehensive genome-resolved metagenomics of nearly 1600 species originating from multiple anaerobic digesters.</title>
        <authorList>
            <person name="Campanaro S."/>
            <person name="Treu L."/>
            <person name="Rodriguez-R L.M."/>
            <person name="Kovalovszki A."/>
            <person name="Ziels R.M."/>
            <person name="Maus I."/>
            <person name="Zhu X."/>
            <person name="Kougias P.G."/>
            <person name="Basile A."/>
            <person name="Luo G."/>
            <person name="Schluter A."/>
            <person name="Konstantinidis K.T."/>
            <person name="Angelidaki I."/>
        </authorList>
    </citation>
    <scope>NUCLEOTIDE SEQUENCE [LARGE SCALE GENOMIC DNA]</scope>
    <source>
        <strain evidence="8">AS27yjCOA_65</strain>
    </source>
</reference>
<keyword evidence="5" id="KW-0411">Iron-sulfur</keyword>
<evidence type="ECO:0000313" key="8">
    <source>
        <dbReference type="EMBL" id="NMC62833.1"/>
    </source>
</evidence>
<dbReference type="Gene3D" id="3.40.50.280">
    <property type="entry name" value="Cobalamin-binding domain"/>
    <property type="match status" value="1"/>
</dbReference>
<dbReference type="GO" id="GO:0005829">
    <property type="term" value="C:cytosol"/>
    <property type="evidence" value="ECO:0007669"/>
    <property type="project" value="TreeGrafter"/>
</dbReference>
<dbReference type="Gene3D" id="3.90.550.10">
    <property type="entry name" value="Spore Coat Polysaccharide Biosynthesis Protein SpsA, Chain A"/>
    <property type="match status" value="1"/>
</dbReference>
<dbReference type="SUPFAM" id="SSF53448">
    <property type="entry name" value="Nucleotide-diphospho-sugar transferases"/>
    <property type="match status" value="1"/>
</dbReference>
<evidence type="ECO:0000256" key="1">
    <source>
        <dbReference type="ARBA" id="ARBA00001966"/>
    </source>
</evidence>
<dbReference type="EMBL" id="JAAZON010000292">
    <property type="protein sequence ID" value="NMC62833.1"/>
    <property type="molecule type" value="Genomic_DNA"/>
</dbReference>
<dbReference type="InterPro" id="IPR051198">
    <property type="entry name" value="BchE-like"/>
</dbReference>
<dbReference type="GO" id="GO:0051539">
    <property type="term" value="F:4 iron, 4 sulfur cluster binding"/>
    <property type="evidence" value="ECO:0007669"/>
    <property type="project" value="UniProtKB-KW"/>
</dbReference>
<dbReference type="GO" id="GO:0046872">
    <property type="term" value="F:metal ion binding"/>
    <property type="evidence" value="ECO:0007669"/>
    <property type="project" value="UniProtKB-KW"/>
</dbReference>
<organism evidence="8 9">
    <name type="scientific">SAR324 cluster bacterium</name>
    <dbReference type="NCBI Taxonomy" id="2024889"/>
    <lineage>
        <taxon>Bacteria</taxon>
        <taxon>Deltaproteobacteria</taxon>
        <taxon>SAR324 cluster</taxon>
    </lineage>
</organism>
<dbReference type="PANTHER" id="PTHR43409">
    <property type="entry name" value="ANAEROBIC MAGNESIUM-PROTOPORPHYRIN IX MONOMETHYL ESTER CYCLASE-RELATED"/>
    <property type="match status" value="1"/>
</dbReference>
<dbReference type="InterPro" id="IPR006158">
    <property type="entry name" value="Cobalamin-bd"/>
</dbReference>
<dbReference type="SFLD" id="SFLDG01082">
    <property type="entry name" value="B12-binding_domain_containing"/>
    <property type="match status" value="1"/>
</dbReference>
<dbReference type="Pfam" id="PF02310">
    <property type="entry name" value="B12-binding"/>
    <property type="match status" value="1"/>
</dbReference>
<comment type="caution">
    <text evidence="8">The sequence shown here is derived from an EMBL/GenBank/DDBJ whole genome shotgun (WGS) entry which is preliminary data.</text>
</comment>
<feature type="non-terminal residue" evidence="8">
    <location>
        <position position="813"/>
    </location>
</feature>
<dbReference type="Proteomes" id="UP000524246">
    <property type="component" value="Unassembled WGS sequence"/>
</dbReference>
<dbReference type="SFLD" id="SFLDS00029">
    <property type="entry name" value="Radical_SAM"/>
    <property type="match status" value="1"/>
</dbReference>
<dbReference type="Pfam" id="PF04055">
    <property type="entry name" value="Radical_SAM"/>
    <property type="match status" value="1"/>
</dbReference>
<accession>A0A7X9IJ84</accession>
<dbReference type="PROSITE" id="PS51332">
    <property type="entry name" value="B12_BINDING"/>
    <property type="match status" value="1"/>
</dbReference>
<dbReference type="InterPro" id="IPR006638">
    <property type="entry name" value="Elp3/MiaA/NifB-like_rSAM"/>
</dbReference>
<feature type="domain" description="Radical SAM core" evidence="7">
    <location>
        <begin position="206"/>
        <end position="452"/>
    </location>
</feature>
<dbReference type="PROSITE" id="PS51918">
    <property type="entry name" value="RADICAL_SAM"/>
    <property type="match status" value="1"/>
</dbReference>
<dbReference type="GO" id="GO:0031419">
    <property type="term" value="F:cobalamin binding"/>
    <property type="evidence" value="ECO:0007669"/>
    <property type="project" value="InterPro"/>
</dbReference>
<evidence type="ECO:0000313" key="9">
    <source>
        <dbReference type="Proteomes" id="UP000524246"/>
    </source>
</evidence>
<dbReference type="Gene3D" id="3.80.30.20">
    <property type="entry name" value="tm_1862 like domain"/>
    <property type="match status" value="1"/>
</dbReference>
<keyword evidence="4" id="KW-0408">Iron</keyword>
<evidence type="ECO:0000256" key="3">
    <source>
        <dbReference type="ARBA" id="ARBA00022723"/>
    </source>
</evidence>
<keyword evidence="2" id="KW-0949">S-adenosyl-L-methionine</keyword>
<dbReference type="InterPro" id="IPR034466">
    <property type="entry name" value="Methyltransferase_Class_B"/>
</dbReference>